<organism evidence="3 4">
    <name type="scientific">Lederbergia citrea</name>
    <dbReference type="NCBI Taxonomy" id="2833581"/>
    <lineage>
        <taxon>Bacteria</taxon>
        <taxon>Bacillati</taxon>
        <taxon>Bacillota</taxon>
        <taxon>Bacilli</taxon>
        <taxon>Bacillales</taxon>
        <taxon>Bacillaceae</taxon>
        <taxon>Lederbergia</taxon>
    </lineage>
</organism>
<protein>
    <submittedName>
        <fullName evidence="3">Class I SAM-dependent methyltransferase</fullName>
    </submittedName>
</protein>
<dbReference type="Pfam" id="PF13649">
    <property type="entry name" value="Methyltransf_25"/>
    <property type="match status" value="1"/>
</dbReference>
<dbReference type="RefSeq" id="WP_213097450.1">
    <property type="nucleotide sequence ID" value="NZ_JAGYPH010000001.1"/>
</dbReference>
<dbReference type="Gene3D" id="2.20.25.110">
    <property type="entry name" value="S-adenosyl-L-methionine-dependent methyltransferases"/>
    <property type="match status" value="1"/>
</dbReference>
<dbReference type="InterPro" id="IPR041698">
    <property type="entry name" value="Methyltransf_25"/>
</dbReference>
<name>A0A942UPI8_9BACI</name>
<dbReference type="GO" id="GO:0032259">
    <property type="term" value="P:methylation"/>
    <property type="evidence" value="ECO:0007669"/>
    <property type="project" value="UniProtKB-KW"/>
</dbReference>
<dbReference type="CDD" id="cd02440">
    <property type="entry name" value="AdoMet_MTases"/>
    <property type="match status" value="1"/>
</dbReference>
<gene>
    <name evidence="3" type="ORF">KHA91_06990</name>
</gene>
<dbReference type="Proteomes" id="UP000676456">
    <property type="component" value="Unassembled WGS sequence"/>
</dbReference>
<evidence type="ECO:0000259" key="2">
    <source>
        <dbReference type="Pfam" id="PF13649"/>
    </source>
</evidence>
<evidence type="ECO:0000256" key="1">
    <source>
        <dbReference type="ARBA" id="ARBA00022679"/>
    </source>
</evidence>
<dbReference type="GO" id="GO:0008168">
    <property type="term" value="F:methyltransferase activity"/>
    <property type="evidence" value="ECO:0007669"/>
    <property type="project" value="UniProtKB-KW"/>
</dbReference>
<proteinExistence type="predicted"/>
<dbReference type="PANTHER" id="PTHR43861">
    <property type="entry name" value="TRANS-ACONITATE 2-METHYLTRANSFERASE-RELATED"/>
    <property type="match status" value="1"/>
</dbReference>
<dbReference type="InterPro" id="IPR029063">
    <property type="entry name" value="SAM-dependent_MTases_sf"/>
</dbReference>
<sequence>MSYERLAYVYDLLMADVPYKKWLDYLLLEKQRFHIDGMRVLDLACGTGELSILLAKNGFDVTGVDLSGDMLMVAQGKAEREGIELSLYEQNMSELEGLGIYDIAVIFCDSLNYLSTPEDVQKTFSNVHAHLKNGGLFIFDVHSPYKMEHIFMDETFAVAEEEVSYIWNCFPGEHSYSVEHELTFFVREEQSGKYERFEELHKQRTYLIEEYQSWLEDVGFSVEAITADFTDQFPVESSERIFFTCKKK</sequence>
<keyword evidence="3" id="KW-0489">Methyltransferase</keyword>
<dbReference type="AlphaFoldDB" id="A0A942UPI8"/>
<dbReference type="EMBL" id="JAGYPN010000001">
    <property type="protein sequence ID" value="MBS4222503.1"/>
    <property type="molecule type" value="Genomic_DNA"/>
</dbReference>
<feature type="domain" description="Methyltransferase" evidence="2">
    <location>
        <begin position="40"/>
        <end position="135"/>
    </location>
</feature>
<accession>A0A942UPI8</accession>
<comment type="caution">
    <text evidence="3">The sequence shown here is derived from an EMBL/GenBank/DDBJ whole genome shotgun (WGS) entry which is preliminary data.</text>
</comment>
<dbReference type="Gene3D" id="3.40.50.150">
    <property type="entry name" value="Vaccinia Virus protein VP39"/>
    <property type="match status" value="1"/>
</dbReference>
<keyword evidence="4" id="KW-1185">Reference proteome</keyword>
<reference evidence="3 4" key="1">
    <citation type="submission" date="2021-05" db="EMBL/GenBank/DDBJ databases">
        <title>Novel Bacillus species.</title>
        <authorList>
            <person name="Liu G."/>
        </authorList>
    </citation>
    <scope>NUCLEOTIDE SEQUENCE [LARGE SCALE GENOMIC DNA]</scope>
    <source>
        <strain evidence="3 4">FJAT-49682</strain>
    </source>
</reference>
<evidence type="ECO:0000313" key="4">
    <source>
        <dbReference type="Proteomes" id="UP000676456"/>
    </source>
</evidence>
<keyword evidence="1" id="KW-0808">Transferase</keyword>
<evidence type="ECO:0000313" key="3">
    <source>
        <dbReference type="EMBL" id="MBS4222503.1"/>
    </source>
</evidence>
<dbReference type="SUPFAM" id="SSF53335">
    <property type="entry name" value="S-adenosyl-L-methionine-dependent methyltransferases"/>
    <property type="match status" value="1"/>
</dbReference>